<organism evidence="1">
    <name type="scientific">viral metagenome</name>
    <dbReference type="NCBI Taxonomy" id="1070528"/>
    <lineage>
        <taxon>unclassified sequences</taxon>
        <taxon>metagenomes</taxon>
        <taxon>organismal metagenomes</taxon>
    </lineage>
</organism>
<evidence type="ECO:0000313" key="1">
    <source>
        <dbReference type="EMBL" id="QHU20282.1"/>
    </source>
</evidence>
<dbReference type="AlphaFoldDB" id="A0A6C0KQP1"/>
<dbReference type="EMBL" id="MN740966">
    <property type="protein sequence ID" value="QHU20282.1"/>
    <property type="molecule type" value="Genomic_DNA"/>
</dbReference>
<accession>A0A6C0KQP1</accession>
<name>A0A6C0KQP1_9ZZZZ</name>
<protein>
    <submittedName>
        <fullName evidence="1">Uncharacterized protein</fullName>
    </submittedName>
</protein>
<proteinExistence type="predicted"/>
<sequence length="60" mass="7056">MKKISLKDKVEYLEKKWQRRVRYSCLHCLDVAFVAVVENINGYVTDEELIESSGNTLKHK</sequence>
<reference evidence="1" key="1">
    <citation type="journal article" date="2020" name="Nature">
        <title>Giant virus diversity and host interactions through global metagenomics.</title>
        <authorList>
            <person name="Schulz F."/>
            <person name="Roux S."/>
            <person name="Paez-Espino D."/>
            <person name="Jungbluth S."/>
            <person name="Walsh D.A."/>
            <person name="Denef V.J."/>
            <person name="McMahon K.D."/>
            <person name="Konstantinidis K.T."/>
            <person name="Eloe-Fadrosh E.A."/>
            <person name="Kyrpides N.C."/>
            <person name="Woyke T."/>
        </authorList>
    </citation>
    <scope>NUCLEOTIDE SEQUENCE</scope>
    <source>
        <strain evidence="1">GVMAG-S-3300013014-136</strain>
    </source>
</reference>